<evidence type="ECO:0000313" key="1">
    <source>
        <dbReference type="EMBL" id="GIJ09506.1"/>
    </source>
</evidence>
<protein>
    <recommendedName>
        <fullName evidence="3">PE-PGRS family protein</fullName>
    </recommendedName>
</protein>
<keyword evidence="2" id="KW-1185">Reference proteome</keyword>
<accession>A0ABQ4HV46</accession>
<evidence type="ECO:0000313" key="2">
    <source>
        <dbReference type="Proteomes" id="UP000647017"/>
    </source>
</evidence>
<dbReference type="EMBL" id="BOOZ01000013">
    <property type="protein sequence ID" value="GIJ09506.1"/>
    <property type="molecule type" value="Genomic_DNA"/>
</dbReference>
<name>A0ABQ4HV46_9ACTN</name>
<proteinExistence type="predicted"/>
<organism evidence="1 2">
    <name type="scientific">Micromonospora andamanensis</name>
    <dbReference type="NCBI Taxonomy" id="1287068"/>
    <lineage>
        <taxon>Bacteria</taxon>
        <taxon>Bacillati</taxon>
        <taxon>Actinomycetota</taxon>
        <taxon>Actinomycetes</taxon>
        <taxon>Micromonosporales</taxon>
        <taxon>Micromonosporaceae</taxon>
        <taxon>Micromonospora</taxon>
    </lineage>
</organism>
<reference evidence="1 2" key="1">
    <citation type="submission" date="2021-01" db="EMBL/GenBank/DDBJ databases">
        <title>Whole genome shotgun sequence of Verrucosispora andamanensis NBRC 109075.</title>
        <authorList>
            <person name="Komaki H."/>
            <person name="Tamura T."/>
        </authorList>
    </citation>
    <scope>NUCLEOTIDE SEQUENCE [LARGE SCALE GENOMIC DNA]</scope>
    <source>
        <strain evidence="1 2">NBRC 109075</strain>
    </source>
</reference>
<sequence length="222" mass="24575">MESSPDGQVPLTVAVQQSDEYCREGWMVPDGPAQLAEPSSSGEYIDWPGWARQQRGIRTNRHEVILTVQGKSQARVVIDRVRVVTIEPRRVPVRGTEVDILCGEPFEYRYLEANLDRSPPTVTSKTTGSISGEPDVRLDPAKFPYQVAIDEAESFVVSAVVSKYDVDWRIELDWSSQGRVGTMVIDDEGRPFHTTSSSEALAKCVWADAGGLIKEMSSGCSR</sequence>
<dbReference type="Proteomes" id="UP000647017">
    <property type="component" value="Unassembled WGS sequence"/>
</dbReference>
<comment type="caution">
    <text evidence="1">The sequence shown here is derived from an EMBL/GenBank/DDBJ whole genome shotgun (WGS) entry which is preliminary data.</text>
</comment>
<gene>
    <name evidence="1" type="ORF">Van01_27200</name>
</gene>
<evidence type="ECO:0008006" key="3">
    <source>
        <dbReference type="Google" id="ProtNLM"/>
    </source>
</evidence>